<name>A0ABW2K7I1_9BACI</name>
<dbReference type="RefSeq" id="WP_289215124.1">
    <property type="nucleotide sequence ID" value="NZ_JAPVRC010000002.1"/>
</dbReference>
<dbReference type="Gene3D" id="3.20.20.140">
    <property type="entry name" value="Metal-dependent hydrolases"/>
    <property type="match status" value="1"/>
</dbReference>
<comment type="similarity">
    <text evidence="1">Belongs to the metallo-dependent hydrolases superfamily. TatD-type hydrolase family.</text>
</comment>
<dbReference type="CDD" id="cd01310">
    <property type="entry name" value="TatD_DNAse"/>
    <property type="match status" value="1"/>
</dbReference>
<sequence>MTHAVIDAHIHLDWYQKKIQRNIINYLKKHNVTGLISVSSDLCSSMENLRLAASHPAIYPAVGYHPEQKLPSEGELHSILKLLDKQHKNIIAIGEVGLPYYTREHRPNLPLQHYVRTLETFMRKAVEIDKPLILHAVYDDADLVCDLLEKHGITKAHFHWFKGSRTTMNRMMKRGYMISITPDCLFKEKIQSIIQYYPLELMMVETDGPYPFKENEITHPRMIHDSVKKISEMKQKDLGEVYQTLFQNTKDFYQLP</sequence>
<evidence type="ECO:0000256" key="2">
    <source>
        <dbReference type="ARBA" id="ARBA00022723"/>
    </source>
</evidence>
<dbReference type="PIRSF" id="PIRSF005902">
    <property type="entry name" value="DNase_TatD"/>
    <property type="match status" value="1"/>
</dbReference>
<gene>
    <name evidence="4" type="ORF">ACFQMN_17990</name>
</gene>
<accession>A0ABW2K7I1</accession>
<protein>
    <submittedName>
        <fullName evidence="4">TatD family hydrolase</fullName>
        <ecNumber evidence="4">3.1.-.-</ecNumber>
    </submittedName>
</protein>
<evidence type="ECO:0000256" key="3">
    <source>
        <dbReference type="ARBA" id="ARBA00022801"/>
    </source>
</evidence>
<dbReference type="Pfam" id="PF01026">
    <property type="entry name" value="TatD_DNase"/>
    <property type="match status" value="1"/>
</dbReference>
<comment type="caution">
    <text evidence="4">The sequence shown here is derived from an EMBL/GenBank/DDBJ whole genome shotgun (WGS) entry which is preliminary data.</text>
</comment>
<organism evidence="4 5">
    <name type="scientific">Halobacillus campisalis</name>
    <dbReference type="NCBI Taxonomy" id="435909"/>
    <lineage>
        <taxon>Bacteria</taxon>
        <taxon>Bacillati</taxon>
        <taxon>Bacillota</taxon>
        <taxon>Bacilli</taxon>
        <taxon>Bacillales</taxon>
        <taxon>Bacillaceae</taxon>
        <taxon>Halobacillus</taxon>
    </lineage>
</organism>
<dbReference type="InterPro" id="IPR032466">
    <property type="entry name" value="Metal_Hydrolase"/>
</dbReference>
<dbReference type="Proteomes" id="UP001596494">
    <property type="component" value="Unassembled WGS sequence"/>
</dbReference>
<proteinExistence type="inferred from homology"/>
<keyword evidence="5" id="KW-1185">Reference proteome</keyword>
<evidence type="ECO:0000256" key="1">
    <source>
        <dbReference type="ARBA" id="ARBA00009275"/>
    </source>
</evidence>
<reference evidence="5" key="1">
    <citation type="journal article" date="2019" name="Int. J. Syst. Evol. Microbiol.">
        <title>The Global Catalogue of Microorganisms (GCM) 10K type strain sequencing project: providing services to taxonomists for standard genome sequencing and annotation.</title>
        <authorList>
            <consortium name="The Broad Institute Genomics Platform"/>
            <consortium name="The Broad Institute Genome Sequencing Center for Infectious Disease"/>
            <person name="Wu L."/>
            <person name="Ma J."/>
        </authorList>
    </citation>
    <scope>NUCLEOTIDE SEQUENCE [LARGE SCALE GENOMIC DNA]</scope>
    <source>
        <strain evidence="5">CCUG 73951</strain>
    </source>
</reference>
<keyword evidence="2" id="KW-0479">Metal-binding</keyword>
<dbReference type="GO" id="GO:0016787">
    <property type="term" value="F:hydrolase activity"/>
    <property type="evidence" value="ECO:0007669"/>
    <property type="project" value="UniProtKB-KW"/>
</dbReference>
<dbReference type="EC" id="3.1.-.-" evidence="4"/>
<evidence type="ECO:0000313" key="5">
    <source>
        <dbReference type="Proteomes" id="UP001596494"/>
    </source>
</evidence>
<dbReference type="PANTHER" id="PTHR46317">
    <property type="entry name" value="HYDROLASE OF PHP SUPERFAMILY-RELATED PROTEIN"/>
    <property type="match status" value="1"/>
</dbReference>
<evidence type="ECO:0000313" key="4">
    <source>
        <dbReference type="EMBL" id="MFC7322759.1"/>
    </source>
</evidence>
<dbReference type="EMBL" id="JBHTBY010000017">
    <property type="protein sequence ID" value="MFC7322759.1"/>
    <property type="molecule type" value="Genomic_DNA"/>
</dbReference>
<dbReference type="PANTHER" id="PTHR46317:SF1">
    <property type="entry name" value="HYDROLASE, TATD FAMILY"/>
    <property type="match status" value="1"/>
</dbReference>
<keyword evidence="3 4" id="KW-0378">Hydrolase</keyword>
<dbReference type="InterPro" id="IPR001130">
    <property type="entry name" value="TatD-like"/>
</dbReference>
<dbReference type="SUPFAM" id="SSF51556">
    <property type="entry name" value="Metallo-dependent hydrolases"/>
    <property type="match status" value="1"/>
</dbReference>